<name>A0ABP4WMD3_9ACTN</name>
<dbReference type="EMBL" id="BAAALS010000014">
    <property type="protein sequence ID" value="GAA1758113.1"/>
    <property type="molecule type" value="Genomic_DNA"/>
</dbReference>
<dbReference type="PANTHER" id="PTHR43611">
    <property type="entry name" value="ALPHA-D-GLUCOSE 1-PHOSPHATE PHOSPHATASE"/>
    <property type="match status" value="1"/>
</dbReference>
<comment type="caution">
    <text evidence="1">The sequence shown here is derived from an EMBL/GenBank/DDBJ whole genome shotgun (WGS) entry which is preliminary data.</text>
</comment>
<evidence type="ECO:0000313" key="2">
    <source>
        <dbReference type="Proteomes" id="UP001500655"/>
    </source>
</evidence>
<dbReference type="SFLD" id="SFLDG01129">
    <property type="entry name" value="C1.5:_HAD__Beta-PGM__Phosphata"/>
    <property type="match status" value="1"/>
</dbReference>
<dbReference type="SFLD" id="SFLDS00003">
    <property type="entry name" value="Haloacid_Dehalogenase"/>
    <property type="match status" value="1"/>
</dbReference>
<dbReference type="NCBIfam" id="TIGR01509">
    <property type="entry name" value="HAD-SF-IA-v3"/>
    <property type="match status" value="1"/>
</dbReference>
<dbReference type="InterPro" id="IPR023214">
    <property type="entry name" value="HAD_sf"/>
</dbReference>
<reference evidence="2" key="1">
    <citation type="journal article" date="2019" name="Int. J. Syst. Evol. Microbiol.">
        <title>The Global Catalogue of Microorganisms (GCM) 10K type strain sequencing project: providing services to taxonomists for standard genome sequencing and annotation.</title>
        <authorList>
            <consortium name="The Broad Institute Genomics Platform"/>
            <consortium name="The Broad Institute Genome Sequencing Center for Infectious Disease"/>
            <person name="Wu L."/>
            <person name="Ma J."/>
        </authorList>
    </citation>
    <scope>NUCLEOTIDE SEQUENCE [LARGE SCALE GENOMIC DNA]</scope>
    <source>
        <strain evidence="2">JCM 13249</strain>
    </source>
</reference>
<keyword evidence="2" id="KW-1185">Reference proteome</keyword>
<protein>
    <submittedName>
        <fullName evidence="1">Haloacid dehalogenase</fullName>
    </submittedName>
</protein>
<dbReference type="Gene3D" id="3.40.50.1000">
    <property type="entry name" value="HAD superfamily/HAD-like"/>
    <property type="match status" value="1"/>
</dbReference>
<dbReference type="InterPro" id="IPR036412">
    <property type="entry name" value="HAD-like_sf"/>
</dbReference>
<dbReference type="Proteomes" id="UP001500655">
    <property type="component" value="Unassembled WGS sequence"/>
</dbReference>
<sequence length="206" mass="22218">MKPRPDALVLDLDGVLRHFDPAVRAPLEAAASLDAGTILAVAFDHRVLNPVLVGKQSHEEWAGTIAEELTHQHQLDPDAARALVTEWMAYRGEIDPDVLRFVAEVRAAGVPVALATNATSRLDADLELLGVADAFDVVVNSSVVGAHKPSREFFAIVCDALRRSPAHCLFVDDDDRNVRGARAAGLSAYRWNGVADLPYLRAALGL</sequence>
<dbReference type="InterPro" id="IPR006439">
    <property type="entry name" value="HAD-SF_hydro_IA"/>
</dbReference>
<evidence type="ECO:0000313" key="1">
    <source>
        <dbReference type="EMBL" id="GAA1758113.1"/>
    </source>
</evidence>
<dbReference type="Pfam" id="PF00702">
    <property type="entry name" value="Hydrolase"/>
    <property type="match status" value="1"/>
</dbReference>
<dbReference type="PANTHER" id="PTHR43611:SF3">
    <property type="entry name" value="FLAVIN MONONUCLEOTIDE HYDROLASE 1, CHLOROPLATIC"/>
    <property type="match status" value="1"/>
</dbReference>
<proteinExistence type="predicted"/>
<dbReference type="RefSeq" id="WP_344082224.1">
    <property type="nucleotide sequence ID" value="NZ_BAAALS010000014.1"/>
</dbReference>
<dbReference type="NCBIfam" id="TIGR01549">
    <property type="entry name" value="HAD-SF-IA-v1"/>
    <property type="match status" value="1"/>
</dbReference>
<dbReference type="PRINTS" id="PR00413">
    <property type="entry name" value="HADHALOGNASE"/>
</dbReference>
<accession>A0ABP4WMD3</accession>
<organism evidence="1 2">
    <name type="scientific">Luedemannella helvata</name>
    <dbReference type="NCBI Taxonomy" id="349315"/>
    <lineage>
        <taxon>Bacteria</taxon>
        <taxon>Bacillati</taxon>
        <taxon>Actinomycetota</taxon>
        <taxon>Actinomycetes</taxon>
        <taxon>Micromonosporales</taxon>
        <taxon>Micromonosporaceae</taxon>
        <taxon>Luedemannella</taxon>
    </lineage>
</organism>
<dbReference type="SUPFAM" id="SSF56784">
    <property type="entry name" value="HAD-like"/>
    <property type="match status" value="1"/>
</dbReference>
<gene>
    <name evidence="1" type="ORF">GCM10009681_31680</name>
</gene>